<feature type="transmembrane region" description="Helical" evidence="6">
    <location>
        <begin position="214"/>
        <end position="232"/>
    </location>
</feature>
<dbReference type="EMBL" id="BSXU01002434">
    <property type="protein sequence ID" value="GMG37518.1"/>
    <property type="molecule type" value="Genomic_DNA"/>
</dbReference>
<evidence type="ECO:0000256" key="4">
    <source>
        <dbReference type="ARBA" id="ARBA00022989"/>
    </source>
</evidence>
<dbReference type="InterPro" id="IPR036938">
    <property type="entry name" value="PAP2/HPO_sf"/>
</dbReference>
<comment type="similarity">
    <text evidence="2">Belongs to the PA-phosphatase related phosphoesterase family.</text>
</comment>
<keyword evidence="5 6" id="KW-0472">Membrane</keyword>
<keyword evidence="3 6" id="KW-0812">Transmembrane</keyword>
<name>A0A9W6YYW3_AMBMO</name>
<accession>A0A9W6YYW3</accession>
<dbReference type="GO" id="GO:0016020">
    <property type="term" value="C:membrane"/>
    <property type="evidence" value="ECO:0007669"/>
    <property type="project" value="UniProtKB-SubCell"/>
</dbReference>
<dbReference type="GO" id="GO:0008195">
    <property type="term" value="F:phosphatidate phosphatase activity"/>
    <property type="evidence" value="ECO:0007669"/>
    <property type="project" value="TreeGrafter"/>
</dbReference>
<dbReference type="OrthoDB" id="10030083at2759"/>
<dbReference type="Pfam" id="PF01569">
    <property type="entry name" value="PAP2"/>
    <property type="match status" value="1"/>
</dbReference>
<evidence type="ECO:0000256" key="2">
    <source>
        <dbReference type="ARBA" id="ARBA00008816"/>
    </source>
</evidence>
<feature type="transmembrane region" description="Helical" evidence="6">
    <location>
        <begin position="244"/>
        <end position="267"/>
    </location>
</feature>
<keyword evidence="4 6" id="KW-1133">Transmembrane helix</keyword>
<evidence type="ECO:0000259" key="7">
    <source>
        <dbReference type="SMART" id="SM00014"/>
    </source>
</evidence>
<keyword evidence="9" id="KW-1185">Reference proteome</keyword>
<feature type="domain" description="Phosphatidic acid phosphatase type 2/haloperoxidase" evidence="7">
    <location>
        <begin position="105"/>
        <end position="259"/>
    </location>
</feature>
<feature type="transmembrane region" description="Helical" evidence="6">
    <location>
        <begin position="183"/>
        <end position="202"/>
    </location>
</feature>
<evidence type="ECO:0000313" key="9">
    <source>
        <dbReference type="Proteomes" id="UP001165063"/>
    </source>
</evidence>
<dbReference type="InterPro" id="IPR000326">
    <property type="entry name" value="PAP2/HPO"/>
</dbReference>
<reference evidence="8" key="1">
    <citation type="submission" date="2023-04" db="EMBL/GenBank/DDBJ databases">
        <title>Ambrosiozyma monospora NBRC 1965.</title>
        <authorList>
            <person name="Ichikawa N."/>
            <person name="Sato H."/>
            <person name="Tonouchi N."/>
        </authorList>
    </citation>
    <scope>NUCLEOTIDE SEQUENCE</scope>
    <source>
        <strain evidence="8">NBRC 1965</strain>
    </source>
</reference>
<dbReference type="AlphaFoldDB" id="A0A9W6YYW3"/>
<evidence type="ECO:0000313" key="8">
    <source>
        <dbReference type="EMBL" id="GMG37518.1"/>
    </source>
</evidence>
<evidence type="ECO:0000256" key="6">
    <source>
        <dbReference type="SAM" id="Phobius"/>
    </source>
</evidence>
<protein>
    <submittedName>
        <fullName evidence="8">Unnamed protein product</fullName>
    </submittedName>
</protein>
<evidence type="ECO:0000256" key="1">
    <source>
        <dbReference type="ARBA" id="ARBA00004141"/>
    </source>
</evidence>
<feature type="transmembrane region" description="Helical" evidence="6">
    <location>
        <begin position="17"/>
        <end position="34"/>
    </location>
</feature>
<comment type="caution">
    <text evidence="8">The sequence shown here is derived from an EMBL/GenBank/DDBJ whole genome shotgun (WGS) entry which is preliminary data.</text>
</comment>
<feature type="transmembrane region" description="Helical" evidence="6">
    <location>
        <begin position="65"/>
        <end position="85"/>
    </location>
</feature>
<dbReference type="GO" id="GO:0046839">
    <property type="term" value="P:phospholipid dephosphorylation"/>
    <property type="evidence" value="ECO:0007669"/>
    <property type="project" value="TreeGrafter"/>
</dbReference>
<dbReference type="SUPFAM" id="SSF48317">
    <property type="entry name" value="Acid phosphatase/Vanadium-dependent haloperoxidase"/>
    <property type="match status" value="1"/>
</dbReference>
<evidence type="ECO:0000256" key="3">
    <source>
        <dbReference type="ARBA" id="ARBA00022692"/>
    </source>
</evidence>
<proteinExistence type="inferred from homology"/>
<feature type="transmembrane region" description="Helical" evidence="6">
    <location>
        <begin position="97"/>
        <end position="119"/>
    </location>
</feature>
<dbReference type="Proteomes" id="UP001165063">
    <property type="component" value="Unassembled WGS sequence"/>
</dbReference>
<comment type="subcellular location">
    <subcellularLocation>
        <location evidence="1">Membrane</location>
        <topology evidence="1">Multi-pass membrane protein</topology>
    </subcellularLocation>
</comment>
<dbReference type="SMART" id="SM00014">
    <property type="entry name" value="acidPPc"/>
    <property type="match status" value="1"/>
</dbReference>
<dbReference type="GO" id="GO:0006644">
    <property type="term" value="P:phospholipid metabolic process"/>
    <property type="evidence" value="ECO:0007669"/>
    <property type="project" value="InterPro"/>
</dbReference>
<dbReference type="InterPro" id="IPR043216">
    <property type="entry name" value="PAP-like"/>
</dbReference>
<dbReference type="PANTHER" id="PTHR10165:SF35">
    <property type="entry name" value="RE23632P"/>
    <property type="match status" value="1"/>
</dbReference>
<dbReference type="PANTHER" id="PTHR10165">
    <property type="entry name" value="LIPID PHOSPHATE PHOSPHATASE"/>
    <property type="match status" value="1"/>
</dbReference>
<organism evidence="8 9">
    <name type="scientific">Ambrosiozyma monospora</name>
    <name type="common">Yeast</name>
    <name type="synonym">Endomycopsis monosporus</name>
    <dbReference type="NCBI Taxonomy" id="43982"/>
    <lineage>
        <taxon>Eukaryota</taxon>
        <taxon>Fungi</taxon>
        <taxon>Dikarya</taxon>
        <taxon>Ascomycota</taxon>
        <taxon>Saccharomycotina</taxon>
        <taxon>Pichiomycetes</taxon>
        <taxon>Pichiales</taxon>
        <taxon>Pichiaceae</taxon>
        <taxon>Ambrosiozyma</taxon>
    </lineage>
</organism>
<evidence type="ECO:0000256" key="5">
    <source>
        <dbReference type="ARBA" id="ARBA00023136"/>
    </source>
</evidence>
<gene>
    <name evidence="8" type="ORF">Amon01_000482000</name>
</gene>
<sequence>MSLLKTFKNYCSYFEKYLSTWLVAVAIFTCSTYMELNTTPFQRHFSLSDTKISYPFSKVEQFNNFKLAITAVVFPFTIMVVIIFIKSLKKSNKDKSQIIHLAHITTLSYFMALSLNVIITEFLKLRIGKLRPDFLERCGADVPIDDIMLDPFKIYNSSICTAPYGQAILMDGFKSCPSGHSSFAWTGFNFLNLFIMGQLKLYSGSNNNKGRFTLLKLINLLPLAFCLHIALSRSQDYRHDFYDITLGSLIGFTASTFSYYQFFHFIFDEDCDQTRFDDSKLLDTGDVVLPL</sequence>
<dbReference type="Gene3D" id="1.20.144.10">
    <property type="entry name" value="Phosphatidic acid phosphatase type 2/haloperoxidase"/>
    <property type="match status" value="1"/>
</dbReference>